<organism evidence="2 3">
    <name type="scientific">Curtobacterium subtropicum</name>
    <dbReference type="NCBI Taxonomy" id="3055138"/>
    <lineage>
        <taxon>Bacteria</taxon>
        <taxon>Bacillati</taxon>
        <taxon>Actinomycetota</taxon>
        <taxon>Actinomycetes</taxon>
        <taxon>Micrococcales</taxon>
        <taxon>Microbacteriaceae</taxon>
        <taxon>Curtobacterium</taxon>
    </lineage>
</organism>
<name>A0ABT7TDM9_9MICO</name>
<evidence type="ECO:0000313" key="2">
    <source>
        <dbReference type="EMBL" id="MDM7887682.1"/>
    </source>
</evidence>
<accession>A0ABT7TDM9</accession>
<sequence>MGDDFTIQGETSVAVSGDWESRGEAVFPLIRRLARQHPSVRTLLHLGDLRWVPARRVGKQRLHLYDGFLPKLDAELGRARLRLLLTPGNHDDWSSLQPAFVAHPERPRRLTPHIWALPRGLRFHIGGRTFLSFGGAVSLDADRGTAEIPTDDDMRRAAAGGRVDVLLTHEPSNAGIAAVERALEAHQRWSADRLDLSASSRRRVDHLVDQVQPSLSFHGHMHVGGRVDSGGRRTVALSVIGMPGNTVILRLGTLEVDSLETAETESNS</sequence>
<dbReference type="EMBL" id="JAUCMM010000002">
    <property type="protein sequence ID" value="MDM7887682.1"/>
    <property type="molecule type" value="Genomic_DNA"/>
</dbReference>
<dbReference type="SUPFAM" id="SSF56300">
    <property type="entry name" value="Metallo-dependent phosphatases"/>
    <property type="match status" value="1"/>
</dbReference>
<feature type="domain" description="Calcineurin-like phosphoesterase" evidence="1">
    <location>
        <begin position="13"/>
        <end position="223"/>
    </location>
</feature>
<gene>
    <name evidence="2" type="ORF">QUG98_04365</name>
</gene>
<dbReference type="InterPro" id="IPR029052">
    <property type="entry name" value="Metallo-depent_PP-like"/>
</dbReference>
<dbReference type="Proteomes" id="UP001235720">
    <property type="component" value="Unassembled WGS sequence"/>
</dbReference>
<protein>
    <submittedName>
        <fullName evidence="2">Metallophosphoesterase</fullName>
    </submittedName>
</protein>
<proteinExistence type="predicted"/>
<evidence type="ECO:0000313" key="3">
    <source>
        <dbReference type="Proteomes" id="UP001235720"/>
    </source>
</evidence>
<keyword evidence="3" id="KW-1185">Reference proteome</keyword>
<dbReference type="Gene3D" id="3.60.21.10">
    <property type="match status" value="1"/>
</dbReference>
<dbReference type="Pfam" id="PF00149">
    <property type="entry name" value="Metallophos"/>
    <property type="match status" value="1"/>
</dbReference>
<dbReference type="RefSeq" id="WP_289469397.1">
    <property type="nucleotide sequence ID" value="NZ_JAUCMM010000002.1"/>
</dbReference>
<comment type="caution">
    <text evidence="2">The sequence shown here is derived from an EMBL/GenBank/DDBJ whole genome shotgun (WGS) entry which is preliminary data.</text>
</comment>
<evidence type="ECO:0000259" key="1">
    <source>
        <dbReference type="Pfam" id="PF00149"/>
    </source>
</evidence>
<reference evidence="2 3" key="1">
    <citation type="submission" date="2023-06" db="EMBL/GenBank/DDBJ databases">
        <authorList>
            <person name="Feng G."/>
            <person name="Li J."/>
            <person name="Zhu H."/>
        </authorList>
    </citation>
    <scope>NUCLEOTIDE SEQUENCE [LARGE SCALE GENOMIC DNA]</scope>
    <source>
        <strain evidence="2 3">RHCJP20</strain>
    </source>
</reference>
<dbReference type="InterPro" id="IPR004843">
    <property type="entry name" value="Calcineurin-like_PHP"/>
</dbReference>